<dbReference type="PRINTS" id="PR00133">
    <property type="entry name" value="GLHYDRLASE3"/>
</dbReference>
<dbReference type="InterPro" id="IPR026891">
    <property type="entry name" value="Fn3-like"/>
</dbReference>
<keyword evidence="4" id="KW-0326">Glycosidase</keyword>
<dbReference type="GO" id="GO:0005975">
    <property type="term" value="P:carbohydrate metabolic process"/>
    <property type="evidence" value="ECO:0007669"/>
    <property type="project" value="InterPro"/>
</dbReference>
<keyword evidence="7" id="KW-1185">Reference proteome</keyword>
<dbReference type="InterPro" id="IPR017853">
    <property type="entry name" value="GH"/>
</dbReference>
<dbReference type="InterPro" id="IPR013783">
    <property type="entry name" value="Ig-like_fold"/>
</dbReference>
<accession>A0A261GAB2</accession>
<evidence type="ECO:0000259" key="5">
    <source>
        <dbReference type="SMART" id="SM01217"/>
    </source>
</evidence>
<dbReference type="InterPro" id="IPR001764">
    <property type="entry name" value="Glyco_hydro_3_N"/>
</dbReference>
<proteinExistence type="inferred from homology"/>
<dbReference type="EMBL" id="MWXA01000002">
    <property type="protein sequence ID" value="OZG68350.1"/>
    <property type="molecule type" value="Genomic_DNA"/>
</dbReference>
<dbReference type="InterPro" id="IPR019800">
    <property type="entry name" value="Glyco_hydro_3_AS"/>
</dbReference>
<dbReference type="Pfam" id="PF00933">
    <property type="entry name" value="Glyco_hydro_3"/>
    <property type="match status" value="1"/>
</dbReference>
<dbReference type="InterPro" id="IPR050288">
    <property type="entry name" value="Cellulose_deg_GH3"/>
</dbReference>
<evidence type="ECO:0000256" key="1">
    <source>
        <dbReference type="ARBA" id="ARBA00005336"/>
    </source>
</evidence>
<dbReference type="SUPFAM" id="SSF51445">
    <property type="entry name" value="(Trans)glycosidases"/>
    <property type="match status" value="1"/>
</dbReference>
<dbReference type="PANTHER" id="PTHR42715:SF10">
    <property type="entry name" value="BETA-GLUCOSIDASE"/>
    <property type="match status" value="1"/>
</dbReference>
<evidence type="ECO:0000256" key="3">
    <source>
        <dbReference type="ARBA" id="ARBA00023277"/>
    </source>
</evidence>
<organism evidence="6 7">
    <name type="scientific">Bifidobacterium aquikefiri</name>
    <dbReference type="NCBI Taxonomy" id="1653207"/>
    <lineage>
        <taxon>Bacteria</taxon>
        <taxon>Bacillati</taxon>
        <taxon>Actinomycetota</taxon>
        <taxon>Actinomycetes</taxon>
        <taxon>Bifidobacteriales</taxon>
        <taxon>Bifidobacteriaceae</taxon>
        <taxon>Bifidobacterium</taxon>
    </lineage>
</organism>
<evidence type="ECO:0000313" key="6">
    <source>
        <dbReference type="EMBL" id="OZG68350.1"/>
    </source>
</evidence>
<dbReference type="GO" id="GO:0004553">
    <property type="term" value="F:hydrolase activity, hydrolyzing O-glycosyl compounds"/>
    <property type="evidence" value="ECO:0007669"/>
    <property type="project" value="InterPro"/>
</dbReference>
<dbReference type="InterPro" id="IPR036962">
    <property type="entry name" value="Glyco_hydro_3_N_sf"/>
</dbReference>
<evidence type="ECO:0000256" key="4">
    <source>
        <dbReference type="RuleBase" id="RU361161"/>
    </source>
</evidence>
<dbReference type="PANTHER" id="PTHR42715">
    <property type="entry name" value="BETA-GLUCOSIDASE"/>
    <property type="match status" value="1"/>
</dbReference>
<dbReference type="Gene3D" id="3.40.50.1700">
    <property type="entry name" value="Glycoside hydrolase family 3 C-terminal domain"/>
    <property type="match status" value="1"/>
</dbReference>
<dbReference type="Pfam" id="PF14310">
    <property type="entry name" value="Fn3-like"/>
    <property type="match status" value="1"/>
</dbReference>
<dbReference type="SUPFAM" id="SSF52279">
    <property type="entry name" value="Beta-D-glucan exohydrolase, C-terminal domain"/>
    <property type="match status" value="1"/>
</dbReference>
<dbReference type="Pfam" id="PF01915">
    <property type="entry name" value="Glyco_hydro_3_C"/>
    <property type="match status" value="1"/>
</dbReference>
<dbReference type="PROSITE" id="PS00775">
    <property type="entry name" value="GLYCOSYL_HYDROL_F3"/>
    <property type="match status" value="1"/>
</dbReference>
<comment type="caution">
    <text evidence="6">The sequence shown here is derived from an EMBL/GenBank/DDBJ whole genome shotgun (WGS) entry which is preliminary data.</text>
</comment>
<gene>
    <name evidence="6" type="ORF">BAQU_0165</name>
</gene>
<sequence>MKLRDLSILEQASLLSGASEWDSRGIKHAGIPSFVMSDGPHGVRRQLGSGDHLGIGQSKPATCFPTASALANSWDPRLAEEMGKALGEEAKDLGVNVLLGPGLNIKRNPLCGRNFEYYSEDPIVSGKMASGLIAGIQTNGISACPKHFAINSQELRRQASNSVVDERTMREIYLTAFEIAVRQAHPWSIMTSYNKVNGVYAHENRHLLQEILRDEWGFDGLVISDWGGSNSAVEAVKAGGSLEMPSPGYTSTKEIMDAVADDDLSPSDVARRAAEVAEVAVRTHISGVPRDALLKQKTIDEHHGLARRIAQSCMVLLKNRMWDDHPTLPLQSKCRVALIGDMASNPRFQGAGSSKVNATRKENLVEEFTYASDISVSGYEQGYERNGKVNKDLADDAMALAASDETDVIVVALGLDERSESEGLDRDHMRLAKVQNDLVRNLRRVRKPLVIVLIAGSPVELPWIDDVDALLYIGLAGQAGASAAVKVMTGDVNPSGHLAESWPISYADCPSSQWYPSAGSDAVYREGPFVGYRYYSTANVPVRFPFGFGLTYAQFSYSDLRTDDSGISFTIRNDSDIAGQTVAQFYVRGPAGGVLRPDRELKAFSKVSIGAHESADIRIDFDAYTFRHFDVETGSWRIESGQWTLMVGQDCEHIELRAEYSVAGDMQKKPADPELGSYLHGDVKKANDAQLDALFGFPVSRPKKTGVFTANDPIISWQFSQGLIARAVARLLLRNERRSREKTGSADLNALFVLNMPPRAMCKMTNGLINAAMVDSVVEIANGHLWHGIGSFLSEYLKNRRIGRRIAKELHHE</sequence>
<evidence type="ECO:0000313" key="7">
    <source>
        <dbReference type="Proteomes" id="UP000216451"/>
    </source>
</evidence>
<dbReference type="Proteomes" id="UP000216451">
    <property type="component" value="Unassembled WGS sequence"/>
</dbReference>
<dbReference type="OrthoDB" id="3187421at2"/>
<name>A0A261GAB2_9BIFI</name>
<protein>
    <submittedName>
        <fullName evidence="6">Glycosyl hydrolase</fullName>
    </submittedName>
</protein>
<feature type="domain" description="Fibronectin type III-like" evidence="5">
    <location>
        <begin position="581"/>
        <end position="651"/>
    </location>
</feature>
<keyword evidence="3" id="KW-0119">Carbohydrate metabolism</keyword>
<dbReference type="Gene3D" id="2.60.40.10">
    <property type="entry name" value="Immunoglobulins"/>
    <property type="match status" value="1"/>
</dbReference>
<dbReference type="SMART" id="SM01217">
    <property type="entry name" value="Fn3_like"/>
    <property type="match status" value="1"/>
</dbReference>
<reference evidence="6 7" key="1">
    <citation type="journal article" date="2017" name="BMC Genomics">
        <title>Comparative genomic and phylogenomic analyses of the Bifidobacteriaceae family.</title>
        <authorList>
            <person name="Lugli G.A."/>
            <person name="Milani C."/>
            <person name="Turroni F."/>
            <person name="Duranti S."/>
            <person name="Mancabelli L."/>
            <person name="Mangifesta M."/>
            <person name="Ferrario C."/>
            <person name="Modesto M."/>
            <person name="Mattarelli P."/>
            <person name="Jiri K."/>
            <person name="van Sinderen D."/>
            <person name="Ventura M."/>
        </authorList>
    </citation>
    <scope>NUCLEOTIDE SEQUENCE [LARGE SCALE GENOMIC DNA]</scope>
    <source>
        <strain evidence="6 7">LMG 28769</strain>
    </source>
</reference>
<dbReference type="GeneID" id="98294856"/>
<comment type="similarity">
    <text evidence="1 4">Belongs to the glycosyl hydrolase 3 family.</text>
</comment>
<dbReference type="AlphaFoldDB" id="A0A261GAB2"/>
<keyword evidence="2 4" id="KW-0378">Hydrolase</keyword>
<dbReference type="InterPro" id="IPR036881">
    <property type="entry name" value="Glyco_hydro_3_C_sf"/>
</dbReference>
<dbReference type="RefSeq" id="WP_094692186.1">
    <property type="nucleotide sequence ID" value="NZ_CALENZ010000044.1"/>
</dbReference>
<evidence type="ECO:0000256" key="2">
    <source>
        <dbReference type="ARBA" id="ARBA00022801"/>
    </source>
</evidence>
<dbReference type="Gene3D" id="3.20.20.300">
    <property type="entry name" value="Glycoside hydrolase, family 3, N-terminal domain"/>
    <property type="match status" value="1"/>
</dbReference>
<dbReference type="InterPro" id="IPR002772">
    <property type="entry name" value="Glyco_hydro_3_C"/>
</dbReference>